<evidence type="ECO:0000313" key="1">
    <source>
        <dbReference type="EMBL" id="MBC5833848.1"/>
    </source>
</evidence>
<sequence>MDFSYYMPAEKLTEEITSDFIISELNFKNIFDFEYFPNEGDYFNIYYKYTQNELKNKFRTPLYSDFMCFIYTNGKWDNDFYRGEVIAKEIFEGIVEE</sequence>
<evidence type="ECO:0000313" key="2">
    <source>
        <dbReference type="Proteomes" id="UP000605990"/>
    </source>
</evidence>
<proteinExistence type="predicted"/>
<name>A0ABR7IVN9_9FLAO</name>
<dbReference type="EMBL" id="JACRUN010000001">
    <property type="protein sequence ID" value="MBC5833848.1"/>
    <property type="molecule type" value="Genomic_DNA"/>
</dbReference>
<comment type="caution">
    <text evidence="1">The sequence shown here is derived from an EMBL/GenBank/DDBJ whole genome shotgun (WGS) entry which is preliminary data.</text>
</comment>
<dbReference type="RefSeq" id="WP_166125078.1">
    <property type="nucleotide sequence ID" value="NZ_JAANOQ010000001.1"/>
</dbReference>
<accession>A0ABR7IVN9</accession>
<dbReference type="Proteomes" id="UP000605990">
    <property type="component" value="Unassembled WGS sequence"/>
</dbReference>
<reference evidence="1 2" key="1">
    <citation type="submission" date="2020-08" db="EMBL/GenBank/DDBJ databases">
        <title>Description of novel Flavobacterium F-408 isolate.</title>
        <authorList>
            <person name="Saticioglu I.B."/>
            <person name="Duman M."/>
            <person name="Altun S."/>
        </authorList>
    </citation>
    <scope>NUCLEOTIDE SEQUENCE [LARGE SCALE GENOMIC DNA]</scope>
    <source>
        <strain evidence="1 2">F-408</strain>
    </source>
</reference>
<keyword evidence="2" id="KW-1185">Reference proteome</keyword>
<gene>
    <name evidence="1" type="ORF">H8R27_03010</name>
</gene>
<organism evidence="1 2">
    <name type="scientific">Flavobacterium bernardetii</name>
    <dbReference type="NCBI Taxonomy" id="2813823"/>
    <lineage>
        <taxon>Bacteria</taxon>
        <taxon>Pseudomonadati</taxon>
        <taxon>Bacteroidota</taxon>
        <taxon>Flavobacteriia</taxon>
        <taxon>Flavobacteriales</taxon>
        <taxon>Flavobacteriaceae</taxon>
        <taxon>Flavobacterium</taxon>
    </lineage>
</organism>
<protein>
    <submittedName>
        <fullName evidence="1">Uncharacterized protein</fullName>
    </submittedName>
</protein>